<proteinExistence type="inferred from homology"/>
<dbReference type="KEGG" id="lrug:AB8B22_02175"/>
<evidence type="ECO:0000256" key="5">
    <source>
        <dbReference type="ARBA" id="ARBA00022825"/>
    </source>
</evidence>
<dbReference type="PIRSF" id="PIRSF028757">
    <property type="entry name" value="LD-carboxypeptidase"/>
    <property type="match status" value="1"/>
</dbReference>
<dbReference type="Gene3D" id="3.50.30.60">
    <property type="entry name" value="LD-carboxypeptidase A C-terminal domain-like"/>
    <property type="match status" value="1"/>
</dbReference>
<evidence type="ECO:0000256" key="6">
    <source>
        <dbReference type="PIRSR" id="PIRSR028757-1"/>
    </source>
</evidence>
<dbReference type="RefSeq" id="WP_369711486.1">
    <property type="nucleotide sequence ID" value="NZ_CP165644.1"/>
</dbReference>
<evidence type="ECO:0000313" key="10">
    <source>
        <dbReference type="EMBL" id="XDU67241.1"/>
    </source>
</evidence>
<protein>
    <submittedName>
        <fullName evidence="10">LD-carboxypeptidase</fullName>
    </submittedName>
</protein>
<dbReference type="InterPro" id="IPR029062">
    <property type="entry name" value="Class_I_gatase-like"/>
</dbReference>
<dbReference type="GO" id="GO:0006508">
    <property type="term" value="P:proteolysis"/>
    <property type="evidence" value="ECO:0007669"/>
    <property type="project" value="UniProtKB-KW"/>
</dbReference>
<gene>
    <name evidence="10" type="ORF">AB8B22_02175</name>
</gene>
<evidence type="ECO:0000256" key="2">
    <source>
        <dbReference type="ARBA" id="ARBA00022645"/>
    </source>
</evidence>
<dbReference type="InterPro" id="IPR003507">
    <property type="entry name" value="S66_fam"/>
</dbReference>
<dbReference type="EMBL" id="CP165644">
    <property type="protein sequence ID" value="XDU67241.1"/>
    <property type="molecule type" value="Genomic_DNA"/>
</dbReference>
<dbReference type="GO" id="GO:0008236">
    <property type="term" value="F:serine-type peptidase activity"/>
    <property type="evidence" value="ECO:0007669"/>
    <property type="project" value="UniProtKB-KW"/>
</dbReference>
<evidence type="ECO:0000256" key="4">
    <source>
        <dbReference type="ARBA" id="ARBA00022801"/>
    </source>
</evidence>
<keyword evidence="2" id="KW-0121">Carboxypeptidase</keyword>
<dbReference type="CDD" id="cd07025">
    <property type="entry name" value="Peptidase_S66"/>
    <property type="match status" value="1"/>
</dbReference>
<organism evidence="10">
    <name type="scientific">Leptotrichia rugosa</name>
    <dbReference type="NCBI Taxonomy" id="3239302"/>
    <lineage>
        <taxon>Bacteria</taxon>
        <taxon>Fusobacteriati</taxon>
        <taxon>Fusobacteriota</taxon>
        <taxon>Fusobacteriia</taxon>
        <taxon>Fusobacteriales</taxon>
        <taxon>Leptotrichiaceae</taxon>
        <taxon>Leptotrichia</taxon>
    </lineage>
</organism>
<evidence type="ECO:0000259" key="9">
    <source>
        <dbReference type="Pfam" id="PF17676"/>
    </source>
</evidence>
<dbReference type="InterPro" id="IPR040921">
    <property type="entry name" value="Peptidase_S66C"/>
</dbReference>
<feature type="region of interest" description="Disordered" evidence="7">
    <location>
        <begin position="195"/>
        <end position="221"/>
    </location>
</feature>
<dbReference type="InterPro" id="IPR027461">
    <property type="entry name" value="Carboxypeptidase_A_C_sf"/>
</dbReference>
<dbReference type="AlphaFoldDB" id="A0AB39VH44"/>
<evidence type="ECO:0000259" key="8">
    <source>
        <dbReference type="Pfam" id="PF02016"/>
    </source>
</evidence>
<feature type="active site" description="Charge relay system" evidence="6">
    <location>
        <position position="265"/>
    </location>
</feature>
<feature type="domain" description="LD-carboxypeptidase N-terminal" evidence="8">
    <location>
        <begin position="15"/>
        <end position="131"/>
    </location>
</feature>
<dbReference type="SUPFAM" id="SSF52317">
    <property type="entry name" value="Class I glutamine amidotransferase-like"/>
    <property type="match status" value="1"/>
</dbReference>
<sequence length="365" mass="42318">MIKFPQAPKYGDKVFLICTSSPILPEEIEECKQIVENLGFYPVVGKSLSQNIGGYMAGSADTRINDLHEAFSNPEIKAIFCVKGGFSSSQLLDKIDYELIKKNPKLFVGYSDVTNLNIAFNQKCGLGTYHGPMIRSNMLYDFNEFTKKSFLFSINKKNGEKWKLENPNSKKLNLLNKNNFIEIEIKREKEIIEKEREKEREEENKEREEENKKKEKENKEQIKKEIKSKFREIQGELIGGNLSLLVTTLGTDYEIDTKHKILFIEEIEEEISRIDRMMTHLKLSEKFDDCRAVLFGNFDGCENTYDPNYTLDDFLNNFFKDFKKPVITGIECGHKKPDLVTLPLGAECTINIDKNFDNIKIYFKK</sequence>
<evidence type="ECO:0000256" key="3">
    <source>
        <dbReference type="ARBA" id="ARBA00022670"/>
    </source>
</evidence>
<evidence type="ECO:0000256" key="1">
    <source>
        <dbReference type="ARBA" id="ARBA00010233"/>
    </source>
</evidence>
<dbReference type="GO" id="GO:0004180">
    <property type="term" value="F:carboxypeptidase activity"/>
    <property type="evidence" value="ECO:0007669"/>
    <property type="project" value="UniProtKB-KW"/>
</dbReference>
<feature type="active site" description="Nucleophile" evidence="6">
    <location>
        <position position="111"/>
    </location>
</feature>
<name>A0AB39VH44_9FUSO</name>
<dbReference type="SUPFAM" id="SSF141986">
    <property type="entry name" value="LD-carboxypeptidase A C-terminal domain-like"/>
    <property type="match status" value="1"/>
</dbReference>
<feature type="domain" description="LD-carboxypeptidase C-terminal" evidence="9">
    <location>
        <begin position="234"/>
        <end position="350"/>
    </location>
</feature>
<feature type="active site" description="Charge relay system" evidence="6">
    <location>
        <position position="334"/>
    </location>
</feature>
<dbReference type="Pfam" id="PF02016">
    <property type="entry name" value="Peptidase_S66"/>
    <property type="match status" value="1"/>
</dbReference>
<dbReference type="Pfam" id="PF17676">
    <property type="entry name" value="Peptidase_S66C"/>
    <property type="match status" value="1"/>
</dbReference>
<reference evidence="10" key="1">
    <citation type="submission" date="2024-07" db="EMBL/GenBank/DDBJ databases">
        <authorList>
            <person name="Li X.-J."/>
            <person name="Wang X."/>
        </authorList>
    </citation>
    <scope>NUCLEOTIDE SEQUENCE</scope>
    <source>
        <strain evidence="10">HSP-334</strain>
    </source>
</reference>
<accession>A0AB39VH44</accession>
<keyword evidence="5" id="KW-0720">Serine protease</keyword>
<dbReference type="PANTHER" id="PTHR30237">
    <property type="entry name" value="MURAMOYLTETRAPEPTIDE CARBOXYPEPTIDASE"/>
    <property type="match status" value="1"/>
</dbReference>
<dbReference type="InterPro" id="IPR027478">
    <property type="entry name" value="LdcA_N"/>
</dbReference>
<keyword evidence="3" id="KW-0645">Protease</keyword>
<dbReference type="Gene3D" id="3.40.50.10740">
    <property type="entry name" value="Class I glutamine amidotransferase-like"/>
    <property type="match status" value="1"/>
</dbReference>
<dbReference type="PANTHER" id="PTHR30237:SF2">
    <property type="entry name" value="MUREIN TETRAPEPTIDE CARBOXYPEPTIDASE"/>
    <property type="match status" value="1"/>
</dbReference>
<dbReference type="InterPro" id="IPR040449">
    <property type="entry name" value="Peptidase_S66_N"/>
</dbReference>
<keyword evidence="4" id="KW-0378">Hydrolase</keyword>
<evidence type="ECO:0000256" key="7">
    <source>
        <dbReference type="SAM" id="MobiDB-lite"/>
    </source>
</evidence>
<comment type="similarity">
    <text evidence="1">Belongs to the peptidase S66 family.</text>
</comment>